<dbReference type="EMBL" id="AESD01000603">
    <property type="protein sequence ID" value="EHJ11307.1"/>
    <property type="molecule type" value="Genomic_DNA"/>
</dbReference>
<organism evidence="3 4">
    <name type="scientific">Crocosphaera watsonii WH 0003</name>
    <dbReference type="NCBI Taxonomy" id="423471"/>
    <lineage>
        <taxon>Bacteria</taxon>
        <taxon>Bacillati</taxon>
        <taxon>Cyanobacteriota</taxon>
        <taxon>Cyanophyceae</taxon>
        <taxon>Oscillatoriophycideae</taxon>
        <taxon>Chroococcales</taxon>
        <taxon>Aphanothecaceae</taxon>
        <taxon>Crocosphaera</taxon>
    </lineage>
</organism>
<keyword evidence="2" id="KW-1133">Transmembrane helix</keyword>
<evidence type="ECO:0000256" key="2">
    <source>
        <dbReference type="SAM" id="Phobius"/>
    </source>
</evidence>
<keyword evidence="2" id="KW-0812">Transmembrane</keyword>
<accession>G5J930</accession>
<dbReference type="InterPro" id="IPR012902">
    <property type="entry name" value="N_methyl_site"/>
</dbReference>
<dbReference type="PRINTS" id="PR00813">
    <property type="entry name" value="BCTERIALGSPG"/>
</dbReference>
<dbReference type="RefSeq" id="WP_007311927.1">
    <property type="nucleotide sequence ID" value="NZ_AESD01000603.1"/>
</dbReference>
<dbReference type="AlphaFoldDB" id="G5J930"/>
<protein>
    <submittedName>
        <fullName evidence="3">General secretion pathway protein G</fullName>
    </submittedName>
</protein>
<dbReference type="InterPro" id="IPR000983">
    <property type="entry name" value="Bac_GSPG_pilin"/>
</dbReference>
<feature type="transmembrane region" description="Helical" evidence="2">
    <location>
        <begin position="29"/>
        <end position="54"/>
    </location>
</feature>
<dbReference type="GeneID" id="88767436"/>
<name>G5J930_CROWT</name>
<dbReference type="PATRIC" id="fig|423471.3.peg.3701"/>
<keyword evidence="1" id="KW-0488">Methylation</keyword>
<reference evidence="3 4" key="1">
    <citation type="journal article" date="2011" name="Front. Microbiol.">
        <title>Two Strains of Crocosphaera watsonii with Highly Conserved Genomes are Distinguished by Strain-Specific Features.</title>
        <authorList>
            <person name="Bench S.R."/>
            <person name="Ilikchyan I.N."/>
            <person name="Tripp H.J."/>
            <person name="Zehr J.P."/>
        </authorList>
    </citation>
    <scope>NUCLEOTIDE SEQUENCE [LARGE SCALE GENOMIC DNA]</scope>
    <source>
        <strain evidence="3 4">WH 0003</strain>
    </source>
</reference>
<dbReference type="SUPFAM" id="SSF54523">
    <property type="entry name" value="Pili subunits"/>
    <property type="match status" value="1"/>
</dbReference>
<evidence type="ECO:0000256" key="1">
    <source>
        <dbReference type="ARBA" id="ARBA00022481"/>
    </source>
</evidence>
<dbReference type="Gene3D" id="3.30.700.10">
    <property type="entry name" value="Glycoprotein, Type 4 Pilin"/>
    <property type="match status" value="1"/>
</dbReference>
<dbReference type="Proteomes" id="UP000003477">
    <property type="component" value="Unassembled WGS sequence"/>
</dbReference>
<evidence type="ECO:0000313" key="4">
    <source>
        <dbReference type="Proteomes" id="UP000003477"/>
    </source>
</evidence>
<gene>
    <name evidence="3" type="ORF">CWATWH0003_3949</name>
</gene>
<dbReference type="PROSITE" id="PS00409">
    <property type="entry name" value="PROKAR_NTER_METHYL"/>
    <property type="match status" value="1"/>
</dbReference>
<dbReference type="Pfam" id="PF07963">
    <property type="entry name" value="N_methyl"/>
    <property type="match status" value="1"/>
</dbReference>
<dbReference type="InterPro" id="IPR045584">
    <property type="entry name" value="Pilin-like"/>
</dbReference>
<dbReference type="GO" id="GO:0015628">
    <property type="term" value="P:protein secretion by the type II secretion system"/>
    <property type="evidence" value="ECO:0007669"/>
    <property type="project" value="InterPro"/>
</dbReference>
<sequence>MMSYFNVLASIYLSKTLIRHRKDNKSDQGFTLLELLISGIIVGILSTLAIPAYVATVDKFHYAEAKIQMSCVKRELEVFRMERGYFPDDVNPNRVPVGIECFMRRETNLTPYDSLYDYENWSTNGACVIKITFFGKDKRRNSSVNATSRSFHQQAGFYNDRERDRDSDDLYLSLGLQPSEVCEQ</sequence>
<comment type="caution">
    <text evidence="3">The sequence shown here is derived from an EMBL/GenBank/DDBJ whole genome shotgun (WGS) entry which is preliminary data.</text>
</comment>
<keyword evidence="2" id="KW-0472">Membrane</keyword>
<dbReference type="NCBIfam" id="TIGR02532">
    <property type="entry name" value="IV_pilin_GFxxxE"/>
    <property type="match status" value="1"/>
</dbReference>
<dbReference type="GO" id="GO:0015627">
    <property type="term" value="C:type II protein secretion system complex"/>
    <property type="evidence" value="ECO:0007669"/>
    <property type="project" value="InterPro"/>
</dbReference>
<proteinExistence type="predicted"/>
<evidence type="ECO:0000313" key="3">
    <source>
        <dbReference type="EMBL" id="EHJ11307.1"/>
    </source>
</evidence>